<comment type="catalytic activity">
    <reaction evidence="9">
        <text>ATP + H2O = ADP + phosphate + H(+)</text>
        <dbReference type="Rhea" id="RHEA:13065"/>
        <dbReference type="ChEBI" id="CHEBI:15377"/>
        <dbReference type="ChEBI" id="CHEBI:15378"/>
        <dbReference type="ChEBI" id="CHEBI:30616"/>
        <dbReference type="ChEBI" id="CHEBI:43474"/>
        <dbReference type="ChEBI" id="CHEBI:456216"/>
    </reaction>
</comment>
<dbReference type="Gene3D" id="1.10.10.10">
    <property type="entry name" value="Winged helix-like DNA-binding domain superfamily/Winged helix DNA-binding domain"/>
    <property type="match status" value="1"/>
</dbReference>
<comment type="subunit">
    <text evidence="9">Homohexamer. Forms an RuvA(8)-RuvB(12)-Holliday junction (HJ) complex. HJ DNA is sandwiched between 2 RuvA tetramers; dsDNA enters through RuvA and exits via RuvB. An RuvB hexamer assembles on each DNA strand where it exits the tetramer. Each RuvB hexamer is contacted by two RuvA subunits (via domain III) on 2 adjacent RuvB subunits; this complex drives branch migration. In the full resolvosome a probable DNA-RuvA(4)-RuvB(12)-RuvC(2) complex forms which resolves the HJ.</text>
</comment>
<dbReference type="Gene3D" id="1.10.8.60">
    <property type="match status" value="1"/>
</dbReference>
<comment type="similarity">
    <text evidence="9">Belongs to the RuvB family.</text>
</comment>
<dbReference type="Gene3D" id="3.40.50.300">
    <property type="entry name" value="P-loop containing nucleotide triphosphate hydrolases"/>
    <property type="match status" value="1"/>
</dbReference>
<dbReference type="Pfam" id="PF05491">
    <property type="entry name" value="WHD_RuvB"/>
    <property type="match status" value="1"/>
</dbReference>
<dbReference type="InterPro" id="IPR003593">
    <property type="entry name" value="AAA+_ATPase"/>
</dbReference>
<proteinExistence type="inferred from homology"/>
<comment type="subcellular location">
    <subcellularLocation>
        <location evidence="9">Cytoplasm</location>
    </subcellularLocation>
</comment>
<dbReference type="AlphaFoldDB" id="A0A2M8KWB3"/>
<dbReference type="Proteomes" id="UP000229098">
    <property type="component" value="Unassembled WGS sequence"/>
</dbReference>
<dbReference type="InterPro" id="IPR004605">
    <property type="entry name" value="DNA_helicase_Holl-junc_RuvB"/>
</dbReference>
<keyword evidence="4 9" id="KW-0378">Hydrolase</keyword>
<feature type="binding site" evidence="9">
    <location>
        <position position="66"/>
    </location>
    <ligand>
        <name>ATP</name>
        <dbReference type="ChEBI" id="CHEBI:30616"/>
    </ligand>
</feature>
<dbReference type="EMBL" id="PFEF01000008">
    <property type="protein sequence ID" value="PJE64225.1"/>
    <property type="molecule type" value="Genomic_DNA"/>
</dbReference>
<dbReference type="GO" id="GO:0048476">
    <property type="term" value="C:Holliday junction resolvase complex"/>
    <property type="evidence" value="ECO:0007669"/>
    <property type="project" value="UniProtKB-UniRule"/>
</dbReference>
<evidence type="ECO:0000256" key="2">
    <source>
        <dbReference type="ARBA" id="ARBA00022741"/>
    </source>
</evidence>
<comment type="caution">
    <text evidence="9">Lacks conserved residue(s) required for the propagation of feature annotation.</text>
</comment>
<feature type="binding site" evidence="9">
    <location>
        <position position="70"/>
    </location>
    <ligand>
        <name>Mg(2+)</name>
        <dbReference type="ChEBI" id="CHEBI:18420"/>
    </ligand>
</feature>
<dbReference type="GO" id="GO:0016887">
    <property type="term" value="F:ATP hydrolysis activity"/>
    <property type="evidence" value="ECO:0007669"/>
    <property type="project" value="RHEA"/>
</dbReference>
<dbReference type="InterPro" id="IPR036388">
    <property type="entry name" value="WH-like_DNA-bd_sf"/>
</dbReference>
<dbReference type="GO" id="GO:0005737">
    <property type="term" value="C:cytoplasm"/>
    <property type="evidence" value="ECO:0007669"/>
    <property type="project" value="UniProtKB-SubCell"/>
</dbReference>
<dbReference type="GO" id="GO:0006281">
    <property type="term" value="P:DNA repair"/>
    <property type="evidence" value="ECO:0007669"/>
    <property type="project" value="UniProtKB-UniRule"/>
</dbReference>
<dbReference type="InterPro" id="IPR008824">
    <property type="entry name" value="RuvB-like_N"/>
</dbReference>
<evidence type="ECO:0000256" key="8">
    <source>
        <dbReference type="ARBA" id="ARBA00023204"/>
    </source>
</evidence>
<dbReference type="GO" id="GO:0005524">
    <property type="term" value="F:ATP binding"/>
    <property type="evidence" value="ECO:0007669"/>
    <property type="project" value="UniProtKB-UniRule"/>
</dbReference>
<evidence type="ECO:0000256" key="6">
    <source>
        <dbReference type="ARBA" id="ARBA00023125"/>
    </source>
</evidence>
<feature type="binding site" evidence="9">
    <location>
        <position position="223"/>
    </location>
    <ligand>
        <name>ATP</name>
        <dbReference type="ChEBI" id="CHEBI:30616"/>
    </ligand>
</feature>
<dbReference type="InterPro" id="IPR036390">
    <property type="entry name" value="WH_DNA-bd_sf"/>
</dbReference>
<feature type="binding site" evidence="9">
    <location>
        <position position="25"/>
    </location>
    <ligand>
        <name>ATP</name>
        <dbReference type="ChEBI" id="CHEBI:30616"/>
    </ligand>
</feature>
<keyword evidence="11" id="KW-0347">Helicase</keyword>
<protein>
    <recommendedName>
        <fullName evidence="9">Holliday junction branch migration complex subunit RuvB</fullName>
        <ecNumber evidence="9">3.6.4.-</ecNumber>
    </recommendedName>
</protein>
<dbReference type="PANTHER" id="PTHR42848">
    <property type="match status" value="1"/>
</dbReference>
<feature type="binding site" evidence="9">
    <location>
        <position position="320"/>
    </location>
    <ligand>
        <name>DNA</name>
        <dbReference type="ChEBI" id="CHEBI:16991"/>
    </ligand>
</feature>
<evidence type="ECO:0000256" key="1">
    <source>
        <dbReference type="ARBA" id="ARBA00022490"/>
    </source>
</evidence>
<dbReference type="InterPro" id="IPR008823">
    <property type="entry name" value="RuvB_wg_C"/>
</dbReference>
<feature type="region of interest" description="Small ATPAse domain (RuvB-S)" evidence="9">
    <location>
        <begin position="187"/>
        <end position="257"/>
    </location>
</feature>
<feature type="binding site" evidence="9">
    <location>
        <position position="175"/>
    </location>
    <ligand>
        <name>ATP</name>
        <dbReference type="ChEBI" id="CHEBI:30616"/>
    </ligand>
</feature>
<dbReference type="GO" id="GO:0000400">
    <property type="term" value="F:four-way junction DNA binding"/>
    <property type="evidence" value="ECO:0007669"/>
    <property type="project" value="UniProtKB-UniRule"/>
</dbReference>
<sequence length="343" mass="38128">MELKNEHILTPAGERDDKSLDMTLRPQTWDDYIGQSTIKENLSIFIEAAKKRGEPMEHALFYGPPGLGKTTLAHLIAKEMGSQIRITSGPAIERVGDLASILTNLSPGDILFIDEVHRLNKLVEEILYPAMESRSLDIVLGKGPSARVIQLDLPPFTLLAATTRIALLSSPLRSRFAGGVFRLNFYTENDIERIITRSANILSVPIDADATHEIARRSRFTPRVANRLLKRCRDYAEVRGTGTISSEMSTAALQLLEIDGLGLDTSDRRILTAIIEKYRGGPVGVQTLAASTAEEIETIEDVHEPYLLQLGFLERTPRGRIATARAYDHMGVHMPEEHQKKLL</sequence>
<dbReference type="PANTHER" id="PTHR42848:SF1">
    <property type="entry name" value="HOLLIDAY JUNCTION BRANCH MIGRATION COMPLEX SUBUNIT RUVB"/>
    <property type="match status" value="1"/>
</dbReference>
<evidence type="ECO:0000256" key="4">
    <source>
        <dbReference type="ARBA" id="ARBA00022801"/>
    </source>
</evidence>
<dbReference type="InterPro" id="IPR041445">
    <property type="entry name" value="AAA_lid_4"/>
</dbReference>
<feature type="binding site" evidence="9">
    <location>
        <position position="69"/>
    </location>
    <ligand>
        <name>ATP</name>
        <dbReference type="ChEBI" id="CHEBI:30616"/>
    </ligand>
</feature>
<evidence type="ECO:0000256" key="5">
    <source>
        <dbReference type="ARBA" id="ARBA00022840"/>
    </source>
</evidence>
<gene>
    <name evidence="9" type="primary">ruvB</name>
    <name evidence="11" type="ORF">COU90_03955</name>
</gene>
<keyword evidence="6 9" id="KW-0238">DNA-binding</keyword>
<evidence type="ECO:0000313" key="12">
    <source>
        <dbReference type="Proteomes" id="UP000229098"/>
    </source>
</evidence>
<evidence type="ECO:0000259" key="10">
    <source>
        <dbReference type="SMART" id="SM00382"/>
    </source>
</evidence>
<keyword evidence="5 9" id="KW-0067">ATP-binding</keyword>
<dbReference type="InterPro" id="IPR027417">
    <property type="entry name" value="P-loop_NTPase"/>
</dbReference>
<reference evidence="12" key="1">
    <citation type="submission" date="2017-09" db="EMBL/GenBank/DDBJ databases">
        <title>Depth-based differentiation of microbial function through sediment-hosted aquifers and enrichment of novel symbionts in the deep terrestrial subsurface.</title>
        <authorList>
            <person name="Probst A.J."/>
            <person name="Ladd B."/>
            <person name="Jarett J.K."/>
            <person name="Geller-Mcgrath D.E."/>
            <person name="Sieber C.M.K."/>
            <person name="Emerson J.B."/>
            <person name="Anantharaman K."/>
            <person name="Thomas B.C."/>
            <person name="Malmstrom R."/>
            <person name="Stieglmeier M."/>
            <person name="Klingl A."/>
            <person name="Woyke T."/>
            <person name="Ryan C.M."/>
            <person name="Banfield J.F."/>
        </authorList>
    </citation>
    <scope>NUCLEOTIDE SEQUENCE [LARGE SCALE GENOMIC DNA]</scope>
</reference>
<organism evidence="11 12">
    <name type="scientific">Candidatus Ryanbacteria bacterium CG10_big_fil_rev_8_21_14_0_10_43_42</name>
    <dbReference type="NCBI Taxonomy" id="1974864"/>
    <lineage>
        <taxon>Bacteria</taxon>
        <taxon>Candidatus Ryaniibacteriota</taxon>
    </lineage>
</organism>
<feature type="binding site" evidence="9">
    <location>
        <position position="71"/>
    </location>
    <ligand>
        <name>ATP</name>
        <dbReference type="ChEBI" id="CHEBI:30616"/>
    </ligand>
</feature>
<accession>A0A2M8KWB3</accession>
<dbReference type="EC" id="3.6.4.-" evidence="9"/>
<comment type="caution">
    <text evidence="11">The sequence shown here is derived from an EMBL/GenBank/DDBJ whole genome shotgun (WGS) entry which is preliminary data.</text>
</comment>
<keyword evidence="3 9" id="KW-0227">DNA damage</keyword>
<name>A0A2M8KWB3_9BACT</name>
<keyword evidence="2 9" id="KW-0547">Nucleotide-binding</keyword>
<feature type="binding site" evidence="9">
    <location>
        <position position="24"/>
    </location>
    <ligand>
        <name>ATP</name>
        <dbReference type="ChEBI" id="CHEBI:30616"/>
    </ligand>
</feature>
<evidence type="ECO:0000256" key="7">
    <source>
        <dbReference type="ARBA" id="ARBA00023172"/>
    </source>
</evidence>
<feature type="region of interest" description="Head domain (RuvB-H)" evidence="9">
    <location>
        <begin position="260"/>
        <end position="343"/>
    </location>
</feature>
<dbReference type="SUPFAM" id="SSF46785">
    <property type="entry name" value="Winged helix' DNA-binding domain"/>
    <property type="match status" value="1"/>
</dbReference>
<dbReference type="GO" id="GO:0009378">
    <property type="term" value="F:four-way junction helicase activity"/>
    <property type="evidence" value="ECO:0007669"/>
    <property type="project" value="InterPro"/>
</dbReference>
<dbReference type="HAMAP" id="MF_00016">
    <property type="entry name" value="DNA_HJ_migration_RuvB"/>
    <property type="match status" value="1"/>
</dbReference>
<dbReference type="SUPFAM" id="SSF52540">
    <property type="entry name" value="P-loop containing nucleoside triphosphate hydrolases"/>
    <property type="match status" value="1"/>
</dbReference>
<evidence type="ECO:0000313" key="11">
    <source>
        <dbReference type="EMBL" id="PJE64225.1"/>
    </source>
</evidence>
<comment type="domain">
    <text evidence="9">Has 3 domains, the large (RuvB-L) and small ATPase (RuvB-S) domains and the C-terminal head (RuvB-H) domain. The head domain binds DNA, while the ATPase domains jointly bind ATP, ADP or are empty depending on the state of the subunit in the translocation cycle. During a single DNA translocation step the structure of each domain remains the same, but their relative positions change.</text>
</comment>
<evidence type="ECO:0000256" key="9">
    <source>
        <dbReference type="HAMAP-Rule" id="MF_00016"/>
    </source>
</evidence>
<dbReference type="SMART" id="SM00382">
    <property type="entry name" value="AAA"/>
    <property type="match status" value="1"/>
</dbReference>
<dbReference type="Pfam" id="PF17864">
    <property type="entry name" value="AAA_lid_4"/>
    <property type="match status" value="1"/>
</dbReference>
<feature type="domain" description="AAA+ ATPase" evidence="10">
    <location>
        <begin position="55"/>
        <end position="185"/>
    </location>
</feature>
<dbReference type="GO" id="GO:0006310">
    <property type="term" value="P:DNA recombination"/>
    <property type="evidence" value="ECO:0007669"/>
    <property type="project" value="UniProtKB-UniRule"/>
</dbReference>
<comment type="function">
    <text evidence="9">The RuvA-RuvB-RuvC complex processes Holliday junction (HJ) DNA during genetic recombination and DNA repair, while the RuvA-RuvB complex plays an important role in the rescue of blocked DNA replication forks via replication fork reversal (RFR). RuvA specifically binds to HJ cruciform DNA, conferring on it an open structure. The RuvB hexamer acts as an ATP-dependent pump, pulling dsDNA into and through the RuvAB complex. RuvB forms 2 homohexamers on either side of HJ DNA bound by 1 or 2 RuvA tetramers; 4 subunits per hexamer contact DNA at a time. Coordinated motions by a converter formed by DNA-disengaged RuvB subunits stimulates ATP hydrolysis and nucleotide exchange. Immobilization of the converter enables RuvB to convert the ATP-contained energy into a lever motion, pulling 2 nucleotides of DNA out of the RuvA tetramer per ATP hydrolyzed, thus driving DNA branch migration. The RuvB motors rotate together with the DNA substrate, which together with the progressing nucleotide cycle form the mechanistic basis for DNA recombination by continuous HJ branch migration. Branch migration allows RuvC to scan DNA until it finds its consensus sequence, where it cleaves and resolves cruciform DNA.</text>
</comment>
<dbReference type="NCBIfam" id="TIGR00635">
    <property type="entry name" value="ruvB"/>
    <property type="match status" value="1"/>
</dbReference>
<feature type="binding site" evidence="9">
    <location>
        <position position="70"/>
    </location>
    <ligand>
        <name>ATP</name>
        <dbReference type="ChEBI" id="CHEBI:30616"/>
    </ligand>
</feature>
<keyword evidence="8 9" id="KW-0234">DNA repair</keyword>
<evidence type="ECO:0000256" key="3">
    <source>
        <dbReference type="ARBA" id="ARBA00022763"/>
    </source>
</evidence>
<keyword evidence="7 9" id="KW-0233">DNA recombination</keyword>
<dbReference type="NCBIfam" id="NF000868">
    <property type="entry name" value="PRK00080.1"/>
    <property type="match status" value="1"/>
</dbReference>
<dbReference type="CDD" id="cd00009">
    <property type="entry name" value="AAA"/>
    <property type="match status" value="1"/>
</dbReference>
<dbReference type="Pfam" id="PF05496">
    <property type="entry name" value="RuvB_N"/>
    <property type="match status" value="1"/>
</dbReference>
<keyword evidence="1 9" id="KW-0963">Cytoplasm</keyword>
<feature type="binding site" evidence="9">
    <location>
        <position position="315"/>
    </location>
    <ligand>
        <name>DNA</name>
        <dbReference type="ChEBI" id="CHEBI:16991"/>
    </ligand>
</feature>
<feature type="binding site" evidence="9">
    <location>
        <position position="186"/>
    </location>
    <ligand>
        <name>ATP</name>
        <dbReference type="ChEBI" id="CHEBI:30616"/>
    </ligand>
</feature>